<comment type="caution">
    <text evidence="1">The sequence shown here is derived from an EMBL/GenBank/DDBJ whole genome shotgun (WGS) entry which is preliminary data.</text>
</comment>
<organism evidence="1 2">
    <name type="scientific">Dioscorea alata</name>
    <name type="common">Purple yam</name>
    <dbReference type="NCBI Taxonomy" id="55571"/>
    <lineage>
        <taxon>Eukaryota</taxon>
        <taxon>Viridiplantae</taxon>
        <taxon>Streptophyta</taxon>
        <taxon>Embryophyta</taxon>
        <taxon>Tracheophyta</taxon>
        <taxon>Spermatophyta</taxon>
        <taxon>Magnoliopsida</taxon>
        <taxon>Liliopsida</taxon>
        <taxon>Dioscoreales</taxon>
        <taxon>Dioscoreaceae</taxon>
        <taxon>Dioscorea</taxon>
    </lineage>
</organism>
<accession>A0ACB7UE45</accession>
<reference evidence="2" key="1">
    <citation type="journal article" date="2022" name="Nat. Commun.">
        <title>Chromosome evolution and the genetic basis of agronomically important traits in greater yam.</title>
        <authorList>
            <person name="Bredeson J.V."/>
            <person name="Lyons J.B."/>
            <person name="Oniyinde I.O."/>
            <person name="Okereke N.R."/>
            <person name="Kolade O."/>
            <person name="Nnabue I."/>
            <person name="Nwadili C.O."/>
            <person name="Hribova E."/>
            <person name="Parker M."/>
            <person name="Nwogha J."/>
            <person name="Shu S."/>
            <person name="Carlson J."/>
            <person name="Kariba R."/>
            <person name="Muthemba S."/>
            <person name="Knop K."/>
            <person name="Barton G.J."/>
            <person name="Sherwood A.V."/>
            <person name="Lopez-Montes A."/>
            <person name="Asiedu R."/>
            <person name="Jamnadass R."/>
            <person name="Muchugi A."/>
            <person name="Goodstein D."/>
            <person name="Egesi C.N."/>
            <person name="Featherston J."/>
            <person name="Asfaw A."/>
            <person name="Simpson G.G."/>
            <person name="Dolezel J."/>
            <person name="Hendre P.S."/>
            <person name="Van Deynze A."/>
            <person name="Kumar P.L."/>
            <person name="Obidiegwu J.E."/>
            <person name="Bhattacharjee R."/>
            <person name="Rokhsar D.S."/>
        </authorList>
    </citation>
    <scope>NUCLEOTIDE SEQUENCE [LARGE SCALE GENOMIC DNA]</scope>
    <source>
        <strain evidence="2">cv. TDa95/00328</strain>
    </source>
</reference>
<evidence type="ECO:0000313" key="2">
    <source>
        <dbReference type="Proteomes" id="UP000827976"/>
    </source>
</evidence>
<proteinExistence type="predicted"/>
<dbReference type="Proteomes" id="UP000827976">
    <property type="component" value="Chromosome 17"/>
</dbReference>
<sequence length="362" mass="41818">MDMNGGVDHQYRDWSLLPWKTMIRSITDDLNAVDHVRCRSVCSQWHRHTQERKKAPLVILIDRESEEDTIKALSFFDIIGKAVIPLRPLASQRVANSYYLGSSRGWIFVGTYTAEAQNGNEDQLRIKLLNPFTDDIINLPMLSNHPRGRVFLLDSPRNLQMNHELTVVYYLDTDDLGQPDSEVNFIELNGDENQWTTFWLDKRPSDVIALVGLLCANYFGLLKVINLDTQILLDHSLLLPGIVHNLSSDPALFLRFFEDDLYGELHLLFTTSYRTSSYCFKPVSLRPLDRSGMLRYNPPINLEPAPRFLHISEDFSVVSQYGHDYVHVDDYYSSRLLLRLSRFWSAGQNQWEPVGWITPVLL</sequence>
<dbReference type="EMBL" id="CM037027">
    <property type="protein sequence ID" value="KAH7658614.1"/>
    <property type="molecule type" value="Genomic_DNA"/>
</dbReference>
<name>A0ACB7UE45_DIOAL</name>
<protein>
    <submittedName>
        <fullName evidence="1">F-box domain-containing protein</fullName>
    </submittedName>
</protein>
<evidence type="ECO:0000313" key="1">
    <source>
        <dbReference type="EMBL" id="KAH7658614.1"/>
    </source>
</evidence>
<keyword evidence="2" id="KW-1185">Reference proteome</keyword>
<gene>
    <name evidence="1" type="ORF">IHE45_17G100800</name>
</gene>